<sequence>MKKIWSFILCLVISLAMTSVCLASDGADLNKQQQAVVKVFAALNGQNGMEYAGIRQLMSAKLQTELDEKTFGSVKNNLRRSYGEQRENRFLAYQRYADGDRLAYLAKYSKEKALLFIFVFDKQNDLGAFSFQPIGE</sequence>
<evidence type="ECO:0000313" key="4">
    <source>
        <dbReference type="Proteomes" id="UP000443070"/>
    </source>
</evidence>
<evidence type="ECO:0000313" key="2">
    <source>
        <dbReference type="EMBL" id="MTT75980.1"/>
    </source>
</evidence>
<evidence type="ECO:0000313" key="5">
    <source>
        <dbReference type="Proteomes" id="UP000484547"/>
    </source>
</evidence>
<dbReference type="RefSeq" id="WP_155163999.1">
    <property type="nucleotide sequence ID" value="NZ_CALXOS010000003.1"/>
</dbReference>
<dbReference type="EMBL" id="WNBM01000004">
    <property type="protein sequence ID" value="MTT75980.1"/>
    <property type="molecule type" value="Genomic_DNA"/>
</dbReference>
<comment type="caution">
    <text evidence="2">The sequence shown here is derived from an EMBL/GenBank/DDBJ whole genome shotgun (WGS) entry which is preliminary data.</text>
</comment>
<evidence type="ECO:0000313" key="3">
    <source>
        <dbReference type="EMBL" id="MTU04043.1"/>
    </source>
</evidence>
<proteinExistence type="predicted"/>
<evidence type="ECO:0000256" key="1">
    <source>
        <dbReference type="SAM" id="SignalP"/>
    </source>
</evidence>
<accession>A0A7X2XFX3</accession>
<keyword evidence="4" id="KW-1185">Reference proteome</keyword>
<organism evidence="2 5">
    <name type="scientific">Phascolarctobacterium faecium</name>
    <dbReference type="NCBI Taxonomy" id="33025"/>
    <lineage>
        <taxon>Bacteria</taxon>
        <taxon>Bacillati</taxon>
        <taxon>Bacillota</taxon>
        <taxon>Negativicutes</taxon>
        <taxon>Acidaminococcales</taxon>
        <taxon>Acidaminococcaceae</taxon>
        <taxon>Phascolarctobacterium</taxon>
    </lineage>
</organism>
<dbReference type="EMBL" id="WNBW01000004">
    <property type="protein sequence ID" value="MTU04043.1"/>
    <property type="molecule type" value="Genomic_DNA"/>
</dbReference>
<dbReference type="Proteomes" id="UP000484547">
    <property type="component" value="Unassembled WGS sequence"/>
</dbReference>
<gene>
    <name evidence="2" type="ORF">GMD11_06875</name>
    <name evidence="3" type="ORF">GMD18_06525</name>
</gene>
<protein>
    <recommendedName>
        <fullName evidence="6">DUF3887 domain-containing protein</fullName>
    </recommendedName>
</protein>
<feature type="signal peptide" evidence="1">
    <location>
        <begin position="1"/>
        <end position="23"/>
    </location>
</feature>
<name>A0A7X2XFX3_9FIRM</name>
<keyword evidence="1" id="KW-0732">Signal</keyword>
<evidence type="ECO:0008006" key="6">
    <source>
        <dbReference type="Google" id="ProtNLM"/>
    </source>
</evidence>
<dbReference type="OrthoDB" id="3035863at2"/>
<feature type="chain" id="PRO_5031315592" description="DUF3887 domain-containing protein" evidence="1">
    <location>
        <begin position="24"/>
        <end position="136"/>
    </location>
</feature>
<dbReference type="AlphaFoldDB" id="A0A7X2XFX3"/>
<reference evidence="4 5" key="1">
    <citation type="journal article" date="2019" name="Nat. Med.">
        <title>A library of human gut bacterial isolates paired with longitudinal multiomics data enables mechanistic microbiome research.</title>
        <authorList>
            <person name="Poyet M."/>
            <person name="Groussin M."/>
            <person name="Gibbons S.M."/>
            <person name="Avila-Pacheco J."/>
            <person name="Jiang X."/>
            <person name="Kearney S.M."/>
            <person name="Perrotta A.R."/>
            <person name="Berdy B."/>
            <person name="Zhao S."/>
            <person name="Lieberman T.D."/>
            <person name="Swanson P.K."/>
            <person name="Smith M."/>
            <person name="Roesemann S."/>
            <person name="Alexander J.E."/>
            <person name="Rich S.A."/>
            <person name="Livny J."/>
            <person name="Vlamakis H."/>
            <person name="Clish C."/>
            <person name="Bullock K."/>
            <person name="Deik A."/>
            <person name="Scott J."/>
            <person name="Pierce K.A."/>
            <person name="Xavier R.J."/>
            <person name="Alm E.J."/>
        </authorList>
    </citation>
    <scope>NUCLEOTIDE SEQUENCE [LARGE SCALE GENOMIC DNA]</scope>
    <source>
        <strain evidence="2 5">BIOML-A13</strain>
        <strain evidence="3 4">BIOML-A3</strain>
    </source>
</reference>
<dbReference type="Proteomes" id="UP000443070">
    <property type="component" value="Unassembled WGS sequence"/>
</dbReference>